<accession>A0A502CT32</accession>
<dbReference type="Pfam" id="PF01370">
    <property type="entry name" value="Epimerase"/>
    <property type="match status" value="1"/>
</dbReference>
<comment type="caution">
    <text evidence="3">The sequence shown here is derived from an EMBL/GenBank/DDBJ whole genome shotgun (WGS) entry which is preliminary data.</text>
</comment>
<dbReference type="OrthoDB" id="9801785at2"/>
<dbReference type="AlphaFoldDB" id="A0A502CT32"/>
<dbReference type="Gene3D" id="3.90.25.10">
    <property type="entry name" value="UDP-galactose 4-epimerase, domain 1"/>
    <property type="match status" value="1"/>
</dbReference>
<dbReference type="InterPro" id="IPR001509">
    <property type="entry name" value="Epimerase_deHydtase"/>
</dbReference>
<keyword evidence="4" id="KW-1185">Reference proteome</keyword>
<sequence length="308" mass="32856">MRLLITGGAGFIGSNLARLALEAGHQVTVIDDLSTGYEENLAGVDARFVRGSILDPASLADAVSDVDSVVHLAALGSVPRSIKDPVATHAANATGTLSVLEAARAAGVNHVVVASSSSVYGLNPALPKSEREWVRPMSPYAVTKLATEQYPLAYQQSYGMQTLAFRFFNVYGPRQMAGHVYAAVIPVFIDALMRGAALPINGDGSNSRDFTYVGTVCRVLLDACERQLSHPEPVNLAFGTNTTLLELVRKIEDAAGLSADVVHRDPRPGDVKHSQADNTVLRSLFPTVEPTSLEQGLADTVAWFKETQ</sequence>
<organism evidence="3 4">
    <name type="scientific">Pedococcus bigeumensis</name>
    <dbReference type="NCBI Taxonomy" id="433644"/>
    <lineage>
        <taxon>Bacteria</taxon>
        <taxon>Bacillati</taxon>
        <taxon>Actinomycetota</taxon>
        <taxon>Actinomycetes</taxon>
        <taxon>Micrococcales</taxon>
        <taxon>Intrasporangiaceae</taxon>
        <taxon>Pedococcus</taxon>
    </lineage>
</organism>
<feature type="domain" description="NAD-dependent epimerase/dehydratase" evidence="2">
    <location>
        <begin position="4"/>
        <end position="237"/>
    </location>
</feature>
<dbReference type="Proteomes" id="UP000317722">
    <property type="component" value="Unassembled WGS sequence"/>
</dbReference>
<name>A0A502CT32_9MICO</name>
<proteinExistence type="inferred from homology"/>
<gene>
    <name evidence="3" type="ORF">EAH86_12480</name>
</gene>
<comment type="similarity">
    <text evidence="1">Belongs to the NAD(P)-dependent epimerase/dehydratase family.</text>
</comment>
<dbReference type="RefSeq" id="WP_140741176.1">
    <property type="nucleotide sequence ID" value="NZ_RCZM01000004.1"/>
</dbReference>
<evidence type="ECO:0000313" key="4">
    <source>
        <dbReference type="Proteomes" id="UP000317722"/>
    </source>
</evidence>
<protein>
    <submittedName>
        <fullName evidence="3">NAD-dependent epimerase/dehydratase family protein</fullName>
    </submittedName>
</protein>
<dbReference type="PANTHER" id="PTHR43000">
    <property type="entry name" value="DTDP-D-GLUCOSE 4,6-DEHYDRATASE-RELATED"/>
    <property type="match status" value="1"/>
</dbReference>
<evidence type="ECO:0000313" key="3">
    <source>
        <dbReference type="EMBL" id="TPG16048.1"/>
    </source>
</evidence>
<reference evidence="3 4" key="1">
    <citation type="journal article" date="2019" name="Environ. Microbiol.">
        <title>Species interactions and distinct microbial communities in high Arctic permafrost affected cryosols are associated with the CH4 and CO2 gas fluxes.</title>
        <authorList>
            <person name="Altshuler I."/>
            <person name="Hamel J."/>
            <person name="Turney S."/>
            <person name="Magnuson E."/>
            <person name="Levesque R."/>
            <person name="Greer C."/>
            <person name="Whyte L.G."/>
        </authorList>
    </citation>
    <scope>NUCLEOTIDE SEQUENCE [LARGE SCALE GENOMIC DNA]</scope>
    <source>
        <strain evidence="3 4">S9.3A</strain>
    </source>
</reference>
<dbReference type="InterPro" id="IPR036291">
    <property type="entry name" value="NAD(P)-bd_dom_sf"/>
</dbReference>
<evidence type="ECO:0000256" key="1">
    <source>
        <dbReference type="ARBA" id="ARBA00007637"/>
    </source>
</evidence>
<dbReference type="EMBL" id="RCZM01000004">
    <property type="protein sequence ID" value="TPG16048.1"/>
    <property type="molecule type" value="Genomic_DNA"/>
</dbReference>
<dbReference type="SUPFAM" id="SSF51735">
    <property type="entry name" value="NAD(P)-binding Rossmann-fold domains"/>
    <property type="match status" value="1"/>
</dbReference>
<dbReference type="Gene3D" id="3.40.50.720">
    <property type="entry name" value="NAD(P)-binding Rossmann-like Domain"/>
    <property type="match status" value="1"/>
</dbReference>
<evidence type="ECO:0000259" key="2">
    <source>
        <dbReference type="Pfam" id="PF01370"/>
    </source>
</evidence>